<dbReference type="RefSeq" id="WP_200335108.1">
    <property type="nucleotide sequence ID" value="NZ_CP066786.1"/>
</dbReference>
<evidence type="ECO:0000313" key="3">
    <source>
        <dbReference type="Proteomes" id="UP000596083"/>
    </source>
</evidence>
<sequence>MTLPLLEPQLPFYDDELAQGYLARTGQFHTGASLSQFRGYWDIGVKDIRDGTEDFVQALSALSGVEAEHIRYNTLVAKPDGNFTLRGEIFNRPFVRRGSVTVCLECLADDHAKAGWNPGSLRFRWQWLLRPFVCCALHQSQLVEFRRVDSIDLFDIEQLLALNDIEPGDVATPGDKSPGLLQQYVSRRFSATDKCEDWLGTQTVSGVVKASEMLGALLADGPTAPIKEYGPSDWARVGDIGFKTYSAGTDTILREFKRLCTDSGRSSGRAGPQAAYGYFFRWLKKRNMVDGMEPLRSILRTAIVENFALDAGEVVLGETLPARRMHSANSLASATGISKSRISMLMRKAGMLPATAKGASLNRWAFPADAAEKVIARTQEAVSLRQVRKILGCSVTQAERLAHSGLISPIIPVTEGQHGIRAGGYVKEELEQFLANICNNCGGIDDEVEGYLSLWGVTCGRSSTEQILEFQLKGEFRHTKLLKGVSRIDHLRFNKDEVKAVLEELDPDFTISAGEVIRILGVQTYTPRRLASPEHGGPWLHEVDQTEYRQRKGKLRFSRIEFQKFQERYIKAAAIGRLLGISHVEVKKLMADSGILPIADPVWMGAWFYERKDLLRLIDNLDETAFPISELKSAAREWPNR</sequence>
<organism evidence="2 3">
    <name type="scientific">Martelella lutilitoris</name>
    <dbReference type="NCBI Taxonomy" id="2583532"/>
    <lineage>
        <taxon>Bacteria</taxon>
        <taxon>Pseudomonadati</taxon>
        <taxon>Pseudomonadota</taxon>
        <taxon>Alphaproteobacteria</taxon>
        <taxon>Hyphomicrobiales</taxon>
        <taxon>Aurantimonadaceae</taxon>
        <taxon>Martelella</taxon>
    </lineage>
</organism>
<evidence type="ECO:0000313" key="2">
    <source>
        <dbReference type="EMBL" id="QQM30014.1"/>
    </source>
</evidence>
<dbReference type="EMBL" id="CP066786">
    <property type="protein sequence ID" value="QQM30014.1"/>
    <property type="molecule type" value="Genomic_DNA"/>
</dbReference>
<dbReference type="AlphaFoldDB" id="A0A7T7HJ10"/>
<dbReference type="InterPro" id="IPR009492">
    <property type="entry name" value="TniQ"/>
</dbReference>
<protein>
    <submittedName>
        <fullName evidence="2">TniQ family protein</fullName>
    </submittedName>
</protein>
<dbReference type="Proteomes" id="UP000596083">
    <property type="component" value="Chromosome"/>
</dbReference>
<name>A0A7T7HJ10_9HYPH</name>
<reference evidence="2 3" key="1">
    <citation type="submission" date="2020-12" db="EMBL/GenBank/DDBJ databases">
        <authorList>
            <person name="Zheng R.K."/>
            <person name="Sun C.M."/>
        </authorList>
    </citation>
    <scope>NUCLEOTIDE SEQUENCE [LARGE SCALE GENOMIC DNA]</scope>
    <source>
        <strain evidence="2 3">ZRK001</strain>
    </source>
</reference>
<proteinExistence type="predicted"/>
<gene>
    <name evidence="2" type="ORF">JET14_17250</name>
</gene>
<accession>A0A7T7HJ10</accession>
<dbReference type="KEGG" id="mlut:JET14_17250"/>
<feature type="domain" description="TniQ" evidence="1">
    <location>
        <begin position="10"/>
        <end position="142"/>
    </location>
</feature>
<evidence type="ECO:0000259" key="1">
    <source>
        <dbReference type="Pfam" id="PF06527"/>
    </source>
</evidence>
<dbReference type="Pfam" id="PF06527">
    <property type="entry name" value="TniQ"/>
    <property type="match status" value="1"/>
</dbReference>